<dbReference type="FunFam" id="1.10.540.10:FF:000013">
    <property type="entry name" value="Acyl-CoA dehydrogenase"/>
    <property type="match status" value="1"/>
</dbReference>
<dbReference type="EMBL" id="LAZR01010451">
    <property type="protein sequence ID" value="KKM66875.1"/>
    <property type="molecule type" value="Genomic_DNA"/>
</dbReference>
<organism evidence="8">
    <name type="scientific">marine sediment metagenome</name>
    <dbReference type="NCBI Taxonomy" id="412755"/>
    <lineage>
        <taxon>unclassified sequences</taxon>
        <taxon>metagenomes</taxon>
        <taxon>ecological metagenomes</taxon>
    </lineage>
</organism>
<dbReference type="SUPFAM" id="SSF47203">
    <property type="entry name" value="Acyl-CoA dehydrogenase C-terminal domain-like"/>
    <property type="match status" value="1"/>
</dbReference>
<comment type="similarity">
    <text evidence="2">Belongs to the acyl-CoA dehydrogenase family.</text>
</comment>
<evidence type="ECO:0000259" key="5">
    <source>
        <dbReference type="Pfam" id="PF00441"/>
    </source>
</evidence>
<dbReference type="GO" id="GO:0050660">
    <property type="term" value="F:flavin adenine dinucleotide binding"/>
    <property type="evidence" value="ECO:0007669"/>
    <property type="project" value="InterPro"/>
</dbReference>
<protein>
    <recommendedName>
        <fullName evidence="9">Acyl-CoA dehydrogenase</fullName>
    </recommendedName>
</protein>
<dbReference type="InterPro" id="IPR009075">
    <property type="entry name" value="AcylCo_DH/oxidase_C"/>
</dbReference>
<feature type="domain" description="Acyl-CoA dehydrogenase/oxidase N-terminal" evidence="7">
    <location>
        <begin position="7"/>
        <end position="116"/>
    </location>
</feature>
<gene>
    <name evidence="8" type="ORF">LCGC14_1476790</name>
</gene>
<feature type="domain" description="Acyl-CoA dehydrogenase/oxidase C-terminal" evidence="5">
    <location>
        <begin position="232"/>
        <end position="379"/>
    </location>
</feature>
<evidence type="ECO:0000256" key="1">
    <source>
        <dbReference type="ARBA" id="ARBA00001974"/>
    </source>
</evidence>
<comment type="cofactor">
    <cofactor evidence="1">
        <name>FAD</name>
        <dbReference type="ChEBI" id="CHEBI:57692"/>
    </cofactor>
</comment>
<name>A0A0F9LR84_9ZZZZ</name>
<accession>A0A0F9LR84</accession>
<dbReference type="Gene3D" id="1.20.140.10">
    <property type="entry name" value="Butyryl-CoA Dehydrogenase, subunit A, domain 3"/>
    <property type="match status" value="1"/>
</dbReference>
<evidence type="ECO:0000313" key="8">
    <source>
        <dbReference type="EMBL" id="KKM66875.1"/>
    </source>
</evidence>
<evidence type="ECO:0000256" key="2">
    <source>
        <dbReference type="ARBA" id="ARBA00009347"/>
    </source>
</evidence>
<dbReference type="Gene3D" id="1.10.540.10">
    <property type="entry name" value="Acyl-CoA dehydrogenase/oxidase, N-terminal domain"/>
    <property type="match status" value="1"/>
</dbReference>
<dbReference type="FunFam" id="1.20.140.10:FF:000012">
    <property type="entry name" value="Acyl-CoA dehydrogenase fadE12"/>
    <property type="match status" value="1"/>
</dbReference>
<dbReference type="InterPro" id="IPR046373">
    <property type="entry name" value="Acyl-CoA_Oxase/DH_mid-dom_sf"/>
</dbReference>
<sequence length="387" mass="43038">MPQMTQETYADLREGVRALCAQFPAEYHRKIDETRGYPEAFVDALTREGWMAALIPEEYGGSGLGLTEASVIMEEINRAGGNSGACHGQMYNMNTLVRHGSEAQRRKYLPLIAEGKLRLQSMGVTEPTTGTDTTKIKTTAVKTGDRYVINGQKVWISRVQHSDLMILLARTTPLAEVKKKSEGLSIFLVDIRDAMESGMQVKPIANMVNHETNELFFDNLEIPAENLIGEEGQGFKYILTGLNAERTLIAAECIGDGYWFTDKVTAYVKERQVFGRPIGQNQGVQFPIAEAFIEVEAANLMRYKACALFDAGQPCGAEANMAKYLAAKASWEAANACIQFHGGFGFANEYDVERKFRETRLYQVAPISTNLILSYIAEHVLDMPRSF</sequence>
<dbReference type="Pfam" id="PF02770">
    <property type="entry name" value="Acyl-CoA_dh_M"/>
    <property type="match status" value="1"/>
</dbReference>
<evidence type="ECO:0000259" key="7">
    <source>
        <dbReference type="Pfam" id="PF02771"/>
    </source>
</evidence>
<dbReference type="InterPro" id="IPR037069">
    <property type="entry name" value="AcylCoA_DH/ox_N_sf"/>
</dbReference>
<dbReference type="Gene3D" id="2.40.110.10">
    <property type="entry name" value="Butyryl-CoA Dehydrogenase, subunit A, domain 2"/>
    <property type="match status" value="1"/>
</dbReference>
<keyword evidence="3" id="KW-0285">Flavoprotein</keyword>
<dbReference type="PROSITE" id="PS00073">
    <property type="entry name" value="ACYL_COA_DH_2"/>
    <property type="match status" value="1"/>
</dbReference>
<comment type="caution">
    <text evidence="8">The sequence shown here is derived from an EMBL/GenBank/DDBJ whole genome shotgun (WGS) entry which is preliminary data.</text>
</comment>
<dbReference type="AlphaFoldDB" id="A0A0F9LR84"/>
<dbReference type="PIRSF" id="PIRSF016578">
    <property type="entry name" value="HsaA"/>
    <property type="match status" value="1"/>
</dbReference>
<dbReference type="Pfam" id="PF02771">
    <property type="entry name" value="Acyl-CoA_dh_N"/>
    <property type="match status" value="1"/>
</dbReference>
<reference evidence="8" key="1">
    <citation type="journal article" date="2015" name="Nature">
        <title>Complex archaea that bridge the gap between prokaryotes and eukaryotes.</title>
        <authorList>
            <person name="Spang A."/>
            <person name="Saw J.H."/>
            <person name="Jorgensen S.L."/>
            <person name="Zaremba-Niedzwiedzka K."/>
            <person name="Martijn J."/>
            <person name="Lind A.E."/>
            <person name="van Eijk R."/>
            <person name="Schleper C."/>
            <person name="Guy L."/>
            <person name="Ettema T.J."/>
        </authorList>
    </citation>
    <scope>NUCLEOTIDE SEQUENCE</scope>
</reference>
<dbReference type="GO" id="GO:0003995">
    <property type="term" value="F:acyl-CoA dehydrogenase activity"/>
    <property type="evidence" value="ECO:0007669"/>
    <property type="project" value="InterPro"/>
</dbReference>
<dbReference type="PANTHER" id="PTHR43884:SF12">
    <property type="entry name" value="ISOVALERYL-COA DEHYDROGENASE, MITOCHONDRIAL-RELATED"/>
    <property type="match status" value="1"/>
</dbReference>
<evidence type="ECO:0000256" key="4">
    <source>
        <dbReference type="ARBA" id="ARBA00022827"/>
    </source>
</evidence>
<dbReference type="InterPro" id="IPR006091">
    <property type="entry name" value="Acyl-CoA_Oxase/DH_mid-dom"/>
</dbReference>
<dbReference type="InterPro" id="IPR006089">
    <property type="entry name" value="Acyl-CoA_DH_CS"/>
</dbReference>
<dbReference type="PANTHER" id="PTHR43884">
    <property type="entry name" value="ACYL-COA DEHYDROGENASE"/>
    <property type="match status" value="1"/>
</dbReference>
<proteinExistence type="inferred from homology"/>
<evidence type="ECO:0000256" key="3">
    <source>
        <dbReference type="ARBA" id="ARBA00022630"/>
    </source>
</evidence>
<evidence type="ECO:0000259" key="6">
    <source>
        <dbReference type="Pfam" id="PF02770"/>
    </source>
</evidence>
<feature type="domain" description="Acyl-CoA oxidase/dehydrogenase middle" evidence="6">
    <location>
        <begin position="121"/>
        <end position="219"/>
    </location>
</feature>
<dbReference type="FunFam" id="2.40.110.10:FF:000014">
    <property type="entry name" value="Probable acyl-CoA dehydrogenase"/>
    <property type="match status" value="1"/>
</dbReference>
<dbReference type="InterPro" id="IPR009100">
    <property type="entry name" value="AcylCoA_DH/oxidase_NM_dom_sf"/>
</dbReference>
<evidence type="ECO:0008006" key="9">
    <source>
        <dbReference type="Google" id="ProtNLM"/>
    </source>
</evidence>
<dbReference type="SUPFAM" id="SSF56645">
    <property type="entry name" value="Acyl-CoA dehydrogenase NM domain-like"/>
    <property type="match status" value="1"/>
</dbReference>
<dbReference type="Pfam" id="PF00441">
    <property type="entry name" value="Acyl-CoA_dh_1"/>
    <property type="match status" value="1"/>
</dbReference>
<dbReference type="InterPro" id="IPR013786">
    <property type="entry name" value="AcylCoA_DH/ox_N"/>
</dbReference>
<dbReference type="InterPro" id="IPR036250">
    <property type="entry name" value="AcylCo_DH-like_C"/>
</dbReference>
<keyword evidence="4" id="KW-0274">FAD</keyword>